<sequence length="491" mass="50875">MTRALSGGRTARLAVVAVVACLAGLLPGSGSAARDQRRASLTVEYDCGLPSGTRQVDVAFDATFPARGVVGKPIRPVAVRVRVSLPRTVVEELLPEGARSVGGTAAVATTVAQRRERARAEWAELASPEVRLPARGAVEVGFGGDVPDVTVGAEGDVTFTVGRLGLALDPDSSGTAADPAPAARLTCTPARGADTLLATVPVAEDPTETSPAPDTGSATPDDGASTGTPDDPRNDPPKGIDAGPRLRATTDKCPLDPPRGELDPKRLPSPPPGAEVSTLEPTSMCAVPVGFATLRKLKSSAVVNDPRGSGSGSSSRGRPGLMHLAMRMREVRAPDYVEYDHLGLMQLPDAEGTFLTFGFQPTTAKVRFEPEPATIVNIIRPGRPPVTRVGYRQHLRLYDVRVNGVPLDVGPRCRTSRPVDTVLTGNYPVSEGGPLQGELDIPALTGCGADGEDLDVLLSGAVAGPGNPLKIRQGRVCGAGSPCNVPELPAL</sequence>
<feature type="compositionally biased region" description="Basic and acidic residues" evidence="1">
    <location>
        <begin position="248"/>
        <end position="266"/>
    </location>
</feature>
<dbReference type="Pfam" id="PF20611">
    <property type="entry name" value="DUF6801"/>
    <property type="match status" value="1"/>
</dbReference>
<dbReference type="RefSeq" id="WP_150187788.1">
    <property type="nucleotide sequence ID" value="NZ_CP029191.1"/>
</dbReference>
<dbReference type="AlphaFoldDB" id="A0A5P2CRF3"/>
<reference evidence="3 4" key="1">
    <citation type="submission" date="2018-05" db="EMBL/GenBank/DDBJ databases">
        <title>Streptomyces venezuelae.</title>
        <authorList>
            <person name="Kim W."/>
            <person name="Lee N."/>
            <person name="Cho B.-K."/>
        </authorList>
    </citation>
    <scope>NUCLEOTIDE SEQUENCE [LARGE SCALE GENOMIC DNA]</scope>
    <source>
        <strain evidence="3 4">ATCC 14585</strain>
    </source>
</reference>
<dbReference type="EMBL" id="CP029191">
    <property type="protein sequence ID" value="QES45484.1"/>
    <property type="molecule type" value="Genomic_DNA"/>
</dbReference>
<accession>A0A5P2CRF3</accession>
<feature type="region of interest" description="Disordered" evidence="1">
    <location>
        <begin position="202"/>
        <end position="281"/>
    </location>
</feature>
<organism evidence="3 4">
    <name type="scientific">Streptomyces venezuelae</name>
    <dbReference type="NCBI Taxonomy" id="54571"/>
    <lineage>
        <taxon>Bacteria</taxon>
        <taxon>Bacillati</taxon>
        <taxon>Actinomycetota</taxon>
        <taxon>Actinomycetes</taxon>
        <taxon>Kitasatosporales</taxon>
        <taxon>Streptomycetaceae</taxon>
        <taxon>Streptomyces</taxon>
    </lineage>
</organism>
<evidence type="ECO:0000313" key="4">
    <source>
        <dbReference type="Proteomes" id="UP000324015"/>
    </source>
</evidence>
<gene>
    <name evidence="3" type="ORF">DEJ49_34865</name>
</gene>
<evidence type="ECO:0000313" key="3">
    <source>
        <dbReference type="EMBL" id="QES45484.1"/>
    </source>
</evidence>
<proteinExistence type="predicted"/>
<name>A0A5P2CRF3_STRVZ</name>
<evidence type="ECO:0000256" key="1">
    <source>
        <dbReference type="SAM" id="MobiDB-lite"/>
    </source>
</evidence>
<protein>
    <recommendedName>
        <fullName evidence="2">DUF6801 domain-containing protein</fullName>
    </recommendedName>
</protein>
<evidence type="ECO:0000259" key="2">
    <source>
        <dbReference type="Pfam" id="PF20611"/>
    </source>
</evidence>
<feature type="domain" description="DUF6801" evidence="2">
    <location>
        <begin position="44"/>
        <end position="198"/>
    </location>
</feature>
<dbReference type="InterPro" id="IPR046542">
    <property type="entry name" value="DUF6801"/>
</dbReference>
<dbReference type="Proteomes" id="UP000324015">
    <property type="component" value="Chromosome"/>
</dbReference>
<feature type="compositionally biased region" description="Polar residues" evidence="1">
    <location>
        <begin position="208"/>
        <end position="218"/>
    </location>
</feature>